<comment type="caution">
    <text evidence="1">The sequence shown here is derived from an EMBL/GenBank/DDBJ whole genome shotgun (WGS) entry which is preliminary data.</text>
</comment>
<dbReference type="InParanoid" id="A0A409X0Q0"/>
<dbReference type="AlphaFoldDB" id="A0A409X0Q0"/>
<dbReference type="EMBL" id="NHYD01002888">
    <property type="protein sequence ID" value="PPQ84353.1"/>
    <property type="molecule type" value="Genomic_DNA"/>
</dbReference>
<accession>A0A409X0Q0</accession>
<name>A0A409X0Q0_PSICY</name>
<evidence type="ECO:0000313" key="2">
    <source>
        <dbReference type="Proteomes" id="UP000283269"/>
    </source>
</evidence>
<keyword evidence="2" id="KW-1185">Reference proteome</keyword>
<reference evidence="1 2" key="1">
    <citation type="journal article" date="2018" name="Evol. Lett.">
        <title>Horizontal gene cluster transfer increased hallucinogenic mushroom diversity.</title>
        <authorList>
            <person name="Reynolds H.T."/>
            <person name="Vijayakumar V."/>
            <person name="Gluck-Thaler E."/>
            <person name="Korotkin H.B."/>
            <person name="Matheny P.B."/>
            <person name="Slot J.C."/>
        </authorList>
    </citation>
    <scope>NUCLEOTIDE SEQUENCE [LARGE SCALE GENOMIC DNA]</scope>
    <source>
        <strain evidence="1 2">2631</strain>
    </source>
</reference>
<protein>
    <submittedName>
        <fullName evidence="1">Uncharacterized protein</fullName>
    </submittedName>
</protein>
<sequence>MVEKPGYPDTIVYWDLRTDAMEVPIPYLDRSLILHSRNFSFVSSDSIALAGHVDQSFVNVNAGRLKFFSLQDPSQNNATVMQTGDVNAEIGTIRRSVAYQDYQDPVISFYTAIHRGIFDEDSSEQNFLASYWHHFW</sequence>
<proteinExistence type="predicted"/>
<organism evidence="1 2">
    <name type="scientific">Psilocybe cyanescens</name>
    <dbReference type="NCBI Taxonomy" id="93625"/>
    <lineage>
        <taxon>Eukaryota</taxon>
        <taxon>Fungi</taxon>
        <taxon>Dikarya</taxon>
        <taxon>Basidiomycota</taxon>
        <taxon>Agaricomycotina</taxon>
        <taxon>Agaricomycetes</taxon>
        <taxon>Agaricomycetidae</taxon>
        <taxon>Agaricales</taxon>
        <taxon>Agaricineae</taxon>
        <taxon>Strophariaceae</taxon>
        <taxon>Psilocybe</taxon>
    </lineage>
</organism>
<gene>
    <name evidence="1" type="ORF">CVT25_013247</name>
</gene>
<evidence type="ECO:0000313" key="1">
    <source>
        <dbReference type="EMBL" id="PPQ84353.1"/>
    </source>
</evidence>
<dbReference type="Proteomes" id="UP000283269">
    <property type="component" value="Unassembled WGS sequence"/>
</dbReference>